<dbReference type="PANTHER" id="PTHR13271:SF140">
    <property type="entry name" value="SET DOMAIN-CONTAINING PROTEIN"/>
    <property type="match status" value="1"/>
</dbReference>
<dbReference type="AlphaFoldDB" id="A0AAW1RLK7"/>
<protein>
    <recommendedName>
        <fullName evidence="5">SET domain-containing protein</fullName>
    </recommendedName>
</protein>
<dbReference type="SUPFAM" id="SSF81822">
    <property type="entry name" value="RuBisCo LSMT C-terminal, substrate-binding domain"/>
    <property type="match status" value="1"/>
</dbReference>
<dbReference type="Gene3D" id="3.90.1410.10">
    <property type="entry name" value="set domain protein methyltransferase, domain 1"/>
    <property type="match status" value="1"/>
</dbReference>
<evidence type="ECO:0000256" key="4">
    <source>
        <dbReference type="SAM" id="SignalP"/>
    </source>
</evidence>
<keyword evidence="7" id="KW-1185">Reference proteome</keyword>
<evidence type="ECO:0000259" key="5">
    <source>
        <dbReference type="PROSITE" id="PS50280"/>
    </source>
</evidence>
<feature type="signal peptide" evidence="4">
    <location>
        <begin position="1"/>
        <end position="25"/>
    </location>
</feature>
<dbReference type="EMBL" id="JALJOU010000033">
    <property type="protein sequence ID" value="KAK9834152.1"/>
    <property type="molecule type" value="Genomic_DNA"/>
</dbReference>
<dbReference type="CDD" id="cd10527">
    <property type="entry name" value="SET_LSMT"/>
    <property type="match status" value="1"/>
</dbReference>
<evidence type="ECO:0000256" key="3">
    <source>
        <dbReference type="ARBA" id="ARBA00022691"/>
    </source>
</evidence>
<evidence type="ECO:0000256" key="1">
    <source>
        <dbReference type="ARBA" id="ARBA00022603"/>
    </source>
</evidence>
<dbReference type="Pfam" id="PF00856">
    <property type="entry name" value="SET"/>
    <property type="match status" value="1"/>
</dbReference>
<evidence type="ECO:0000313" key="6">
    <source>
        <dbReference type="EMBL" id="KAK9834152.1"/>
    </source>
</evidence>
<dbReference type="GO" id="GO:0032259">
    <property type="term" value="P:methylation"/>
    <property type="evidence" value="ECO:0007669"/>
    <property type="project" value="UniProtKB-KW"/>
</dbReference>
<feature type="domain" description="SET" evidence="5">
    <location>
        <begin position="44"/>
        <end position="255"/>
    </location>
</feature>
<accession>A0AAW1RLK7</accession>
<dbReference type="SUPFAM" id="SSF82199">
    <property type="entry name" value="SET domain"/>
    <property type="match status" value="1"/>
</dbReference>
<dbReference type="PANTHER" id="PTHR13271">
    <property type="entry name" value="UNCHARACTERIZED PUTATIVE METHYLTRANSFERASE"/>
    <property type="match status" value="1"/>
</dbReference>
<dbReference type="Proteomes" id="UP001445335">
    <property type="component" value="Unassembled WGS sequence"/>
</dbReference>
<dbReference type="InterPro" id="IPR050600">
    <property type="entry name" value="SETD3_SETD6_MTase"/>
</dbReference>
<keyword evidence="2" id="KW-0808">Transferase</keyword>
<dbReference type="PROSITE" id="PS50280">
    <property type="entry name" value="SET"/>
    <property type="match status" value="1"/>
</dbReference>
<dbReference type="InterPro" id="IPR001214">
    <property type="entry name" value="SET_dom"/>
</dbReference>
<dbReference type="InterPro" id="IPR036464">
    <property type="entry name" value="Rubisco_LSMT_subst-bd_sf"/>
</dbReference>
<keyword evidence="4" id="KW-0732">Signal</keyword>
<gene>
    <name evidence="6" type="ORF">WJX81_003314</name>
</gene>
<organism evidence="6 7">
    <name type="scientific">Elliptochloris bilobata</name>
    <dbReference type="NCBI Taxonomy" id="381761"/>
    <lineage>
        <taxon>Eukaryota</taxon>
        <taxon>Viridiplantae</taxon>
        <taxon>Chlorophyta</taxon>
        <taxon>core chlorophytes</taxon>
        <taxon>Trebouxiophyceae</taxon>
        <taxon>Trebouxiophyceae incertae sedis</taxon>
        <taxon>Elliptochloris clade</taxon>
        <taxon>Elliptochloris</taxon>
    </lineage>
</organism>
<keyword evidence="3" id="KW-0949">S-adenosyl-L-methionine</keyword>
<dbReference type="GO" id="GO:0016279">
    <property type="term" value="F:protein-lysine N-methyltransferase activity"/>
    <property type="evidence" value="ECO:0007669"/>
    <property type="project" value="TreeGrafter"/>
</dbReference>
<evidence type="ECO:0000313" key="7">
    <source>
        <dbReference type="Proteomes" id="UP001445335"/>
    </source>
</evidence>
<name>A0AAW1RLK7_9CHLO</name>
<dbReference type="Gene3D" id="3.90.1420.10">
    <property type="entry name" value="Rubisco LSMT, substrate-binding domain"/>
    <property type="match status" value="1"/>
</dbReference>
<proteinExistence type="predicted"/>
<keyword evidence="1" id="KW-0489">Methyltransferase</keyword>
<comment type="caution">
    <text evidence="6">The sequence shown here is derived from an EMBL/GenBank/DDBJ whole genome shotgun (WGS) entry which is preliminary data.</text>
</comment>
<evidence type="ECO:0000256" key="2">
    <source>
        <dbReference type="ARBA" id="ARBA00022679"/>
    </source>
</evidence>
<feature type="chain" id="PRO_5043351536" description="SET domain-containing protein" evidence="4">
    <location>
        <begin position="26"/>
        <end position="386"/>
    </location>
</feature>
<dbReference type="InterPro" id="IPR046341">
    <property type="entry name" value="SET_dom_sf"/>
</dbReference>
<reference evidence="6 7" key="1">
    <citation type="journal article" date="2024" name="Nat. Commun.">
        <title>Phylogenomics reveals the evolutionary origins of lichenization in chlorophyte algae.</title>
        <authorList>
            <person name="Puginier C."/>
            <person name="Libourel C."/>
            <person name="Otte J."/>
            <person name="Skaloud P."/>
            <person name="Haon M."/>
            <person name="Grisel S."/>
            <person name="Petersen M."/>
            <person name="Berrin J.G."/>
            <person name="Delaux P.M."/>
            <person name="Dal Grande F."/>
            <person name="Keller J."/>
        </authorList>
    </citation>
    <scope>NUCLEOTIDE SEQUENCE [LARGE SCALE GENOMIC DNA]</scope>
    <source>
        <strain evidence="6 7">SAG 245.80</strain>
    </source>
</reference>
<sequence>MGLAAAGLYVALVCLPFTAAPLGSGLIEDAQAVIPWVVSLGGQAKVKIGTNSAGIRAALATRSLKAGEVVVHVPANLTITLATVSDHTLAENARLLAHWRAKNRGWWDERAPFWRSLPPPGSVWRELTLTDDQLRLLQDERLAAFAREQRDEAEAVYYGTAQLAYPLRALKQELPGTDVTLPVFKHLAAVIGSYCWYSPRRNSTGLSRVLVPLMDMVNHRGVGHNMRVDENDDGSITARALRDIAAGEEVTHLYGWEMERPDRALFRSGFVAPTAMPPLCGIDYPGGDPDTFVYEPELGHGPGEPLATRGELARLQAVLAGFPTTEAQDAKILAGKKLAARHRLIIEFRRMRKRGLRLAVARLRALLDEADADHARLAEHHSVRAP</sequence>